<feature type="compositionally biased region" description="Polar residues" evidence="1">
    <location>
        <begin position="175"/>
        <end position="196"/>
    </location>
</feature>
<proteinExistence type="predicted"/>
<comment type="caution">
    <text evidence="2">The sequence shown here is derived from an EMBL/GenBank/DDBJ whole genome shotgun (WGS) entry which is preliminary data.</text>
</comment>
<protein>
    <submittedName>
        <fullName evidence="2">Uncharacterized protein</fullName>
    </submittedName>
</protein>
<reference evidence="2 3" key="1">
    <citation type="submission" date="2023-04" db="EMBL/GenBank/DDBJ databases">
        <title>Genome of Basidiobolus ranarum AG-B5.</title>
        <authorList>
            <person name="Stajich J.E."/>
            <person name="Carter-House D."/>
            <person name="Gryganskyi A."/>
        </authorList>
    </citation>
    <scope>NUCLEOTIDE SEQUENCE [LARGE SCALE GENOMIC DNA]</scope>
    <source>
        <strain evidence="2 3">AG-B5</strain>
    </source>
</reference>
<evidence type="ECO:0000313" key="2">
    <source>
        <dbReference type="EMBL" id="KAK9762497.1"/>
    </source>
</evidence>
<feature type="region of interest" description="Disordered" evidence="1">
    <location>
        <begin position="174"/>
        <end position="264"/>
    </location>
</feature>
<feature type="region of interest" description="Disordered" evidence="1">
    <location>
        <begin position="396"/>
        <end position="567"/>
    </location>
</feature>
<evidence type="ECO:0000256" key="1">
    <source>
        <dbReference type="SAM" id="MobiDB-lite"/>
    </source>
</evidence>
<evidence type="ECO:0000313" key="3">
    <source>
        <dbReference type="Proteomes" id="UP001479436"/>
    </source>
</evidence>
<dbReference type="Proteomes" id="UP001479436">
    <property type="component" value="Unassembled WGS sequence"/>
</dbReference>
<feature type="region of interest" description="Disordered" evidence="1">
    <location>
        <begin position="354"/>
        <end position="380"/>
    </location>
</feature>
<dbReference type="EMBL" id="JASJQH010000935">
    <property type="protein sequence ID" value="KAK9762497.1"/>
    <property type="molecule type" value="Genomic_DNA"/>
</dbReference>
<accession>A0ABR2WLY9</accession>
<feature type="compositionally biased region" description="Polar residues" evidence="1">
    <location>
        <begin position="451"/>
        <end position="468"/>
    </location>
</feature>
<name>A0ABR2WLY9_9FUNG</name>
<sequence>MFSYGFRRTSAAPRNGEGTGIGVSIGVGILGTANTANFLQQRIYRYATLIREGAFYLSLKSGRYLITQKPHWCRCKKERKQCKCRRSSQRIVKLTRVSSKVSIPEFPTHTTQETIEEEETCEEDGEGAQVRLYLKTEQEMDPIQLSENRLLIEKENLEAQKEDFLILRLDRSKLPRSTNAPSPHTSPPVSGSLTPTESEDHSNKPPPIAQPDSPLDTIDTFDEPTRESNNTVKNVADGDEESDSKSPESTVIDPPSFISDHEPRTIDNQIVSSQHALRDQLEEDLFPTMKEKAEEDLNQKKHVPVQLPIHELKNGKQLEQPKQNKYTTLSPEFDSSNPFWCESPLDTVFESSVEDSFESENIDLSSSGSNTFDGTTLVEPSSSYYPFEEYPFESVKDQLPSIAEETKEDSLNLNEGSDSTTPEKSSNSIHTIGSLQSVSQPTTPLPHRRNFSNNSQTSTKNSIISLTSDADVRRSSHHKASKSLDIQRTPVSEASSTSEKKKKGLMNSLKRPVKSLTRSATGLFQHSSTSPKRRSASSDQITPTRSTSTLVDQPDLSPTKEKKGILSSTKKFFRKRTVSMNI</sequence>
<keyword evidence="3" id="KW-1185">Reference proteome</keyword>
<gene>
    <name evidence="2" type="ORF">K7432_011705</name>
</gene>
<organism evidence="2 3">
    <name type="scientific">Basidiobolus ranarum</name>
    <dbReference type="NCBI Taxonomy" id="34480"/>
    <lineage>
        <taxon>Eukaryota</taxon>
        <taxon>Fungi</taxon>
        <taxon>Fungi incertae sedis</taxon>
        <taxon>Zoopagomycota</taxon>
        <taxon>Entomophthoromycotina</taxon>
        <taxon>Basidiobolomycetes</taxon>
        <taxon>Basidiobolales</taxon>
        <taxon>Basidiobolaceae</taxon>
        <taxon>Basidiobolus</taxon>
    </lineage>
</organism>
<feature type="compositionally biased region" description="Polar residues" evidence="1">
    <location>
        <begin position="539"/>
        <end position="551"/>
    </location>
</feature>
<feature type="compositionally biased region" description="Polar residues" evidence="1">
    <location>
        <begin position="362"/>
        <end position="380"/>
    </location>
</feature>
<feature type="compositionally biased region" description="Polar residues" evidence="1">
    <location>
        <begin position="411"/>
        <end position="442"/>
    </location>
</feature>
<feature type="compositionally biased region" description="Polar residues" evidence="1">
    <location>
        <begin position="516"/>
        <end position="526"/>
    </location>
</feature>